<name>A0ABY7F968_MYAAR</name>
<gene>
    <name evidence="2" type="ORF">MAR_000498</name>
</gene>
<feature type="region of interest" description="Disordered" evidence="1">
    <location>
        <begin position="50"/>
        <end position="97"/>
    </location>
</feature>
<dbReference type="Proteomes" id="UP001164746">
    <property type="component" value="Chromosome 11"/>
</dbReference>
<protein>
    <submittedName>
        <fullName evidence="2">Uncharacterized protein</fullName>
    </submittedName>
</protein>
<proteinExistence type="predicted"/>
<evidence type="ECO:0000256" key="1">
    <source>
        <dbReference type="SAM" id="MobiDB-lite"/>
    </source>
</evidence>
<keyword evidence="3" id="KW-1185">Reference proteome</keyword>
<dbReference type="EMBL" id="CP111022">
    <property type="protein sequence ID" value="WAR18660.1"/>
    <property type="molecule type" value="Genomic_DNA"/>
</dbReference>
<evidence type="ECO:0000313" key="2">
    <source>
        <dbReference type="EMBL" id="WAR18660.1"/>
    </source>
</evidence>
<evidence type="ECO:0000313" key="3">
    <source>
        <dbReference type="Proteomes" id="UP001164746"/>
    </source>
</evidence>
<reference evidence="2" key="1">
    <citation type="submission" date="2022-11" db="EMBL/GenBank/DDBJ databases">
        <title>Centuries of genome instability and evolution in soft-shell clam transmissible cancer (bioRxiv).</title>
        <authorList>
            <person name="Hart S.F.M."/>
            <person name="Yonemitsu M.A."/>
            <person name="Giersch R.M."/>
            <person name="Beal B.F."/>
            <person name="Arriagada G."/>
            <person name="Davis B.W."/>
            <person name="Ostrander E.A."/>
            <person name="Goff S.P."/>
            <person name="Metzger M.J."/>
        </authorList>
    </citation>
    <scope>NUCLEOTIDE SEQUENCE</scope>
    <source>
        <strain evidence="2">MELC-2E11</strain>
        <tissue evidence="2">Siphon/mantle</tissue>
    </source>
</reference>
<organism evidence="2 3">
    <name type="scientific">Mya arenaria</name>
    <name type="common">Soft-shell clam</name>
    <dbReference type="NCBI Taxonomy" id="6604"/>
    <lineage>
        <taxon>Eukaryota</taxon>
        <taxon>Metazoa</taxon>
        <taxon>Spiralia</taxon>
        <taxon>Lophotrochozoa</taxon>
        <taxon>Mollusca</taxon>
        <taxon>Bivalvia</taxon>
        <taxon>Autobranchia</taxon>
        <taxon>Heteroconchia</taxon>
        <taxon>Euheterodonta</taxon>
        <taxon>Imparidentia</taxon>
        <taxon>Neoheterodontei</taxon>
        <taxon>Myida</taxon>
        <taxon>Myoidea</taxon>
        <taxon>Myidae</taxon>
        <taxon>Mya</taxon>
    </lineage>
</organism>
<sequence>MAEDNVSTKYSKDLPEGWPCKNLMIIPASIRLVVTPEVIPVERRAQLLVTTNKSDDNTSQYQTSRNSKGHSSGAGSIKRLSSLSDGQPKSHPTSSSTVFTLNNSVNTACFEAAIQEDFGHRSNIDIEISSLESIDCWNMEDKNEEKKF</sequence>
<accession>A0ABY7F968</accession>